<organism evidence="1 2">
    <name type="scientific">Paractinoplanes atraurantiacus</name>
    <dbReference type="NCBI Taxonomy" id="1036182"/>
    <lineage>
        <taxon>Bacteria</taxon>
        <taxon>Bacillati</taxon>
        <taxon>Actinomycetota</taxon>
        <taxon>Actinomycetes</taxon>
        <taxon>Micromonosporales</taxon>
        <taxon>Micromonosporaceae</taxon>
        <taxon>Paractinoplanes</taxon>
    </lineage>
</organism>
<proteinExistence type="predicted"/>
<reference evidence="1 2" key="1">
    <citation type="submission" date="2017-09" db="EMBL/GenBank/DDBJ databases">
        <authorList>
            <person name="Ehlers B."/>
            <person name="Leendertz F.H."/>
        </authorList>
    </citation>
    <scope>NUCLEOTIDE SEQUENCE [LARGE SCALE GENOMIC DNA]</scope>
    <source>
        <strain evidence="1 2">CGMCC 4.6857</strain>
    </source>
</reference>
<gene>
    <name evidence="1" type="ORF">SAMN05421748_14310</name>
</gene>
<protein>
    <submittedName>
        <fullName evidence="1">Uncharacterized protein</fullName>
    </submittedName>
</protein>
<evidence type="ECO:0000313" key="2">
    <source>
        <dbReference type="Proteomes" id="UP000219612"/>
    </source>
</evidence>
<accession>A0A285KIW5</accession>
<keyword evidence="2" id="KW-1185">Reference proteome</keyword>
<dbReference type="AlphaFoldDB" id="A0A285KIW5"/>
<dbReference type="EMBL" id="OBDY01000043">
    <property type="protein sequence ID" value="SNY72545.1"/>
    <property type="molecule type" value="Genomic_DNA"/>
</dbReference>
<name>A0A285KIW5_9ACTN</name>
<dbReference type="Proteomes" id="UP000219612">
    <property type="component" value="Unassembled WGS sequence"/>
</dbReference>
<evidence type="ECO:0000313" key="1">
    <source>
        <dbReference type="EMBL" id="SNY72545.1"/>
    </source>
</evidence>
<sequence length="30" mass="3117">MTLRDDSGLKTPVTVGHGVLEMAGHRLGPA</sequence>